<dbReference type="GO" id="GO:0005737">
    <property type="term" value="C:cytoplasm"/>
    <property type="evidence" value="ECO:0007669"/>
    <property type="project" value="UniProtKB-SubCell"/>
</dbReference>
<dbReference type="GO" id="GO:0141101">
    <property type="term" value="F:tRNA(Ser) (uridine(44)-2'-O-)-methyltransferase activity"/>
    <property type="evidence" value="ECO:0007669"/>
    <property type="project" value="UniProtKB-EC"/>
</dbReference>
<dbReference type="Pfam" id="PF07757">
    <property type="entry name" value="AdoMet_MTase"/>
    <property type="match status" value="1"/>
</dbReference>
<dbReference type="PANTHER" id="PTHR21210">
    <property type="entry name" value="TRNA (URACIL-O(2)-)-METHYLTRANSFERASE-RELATED"/>
    <property type="match status" value="1"/>
</dbReference>
<evidence type="ECO:0000256" key="5">
    <source>
        <dbReference type="ARBA" id="ARBA00022679"/>
    </source>
</evidence>
<keyword evidence="3 10" id="KW-0963">Cytoplasm</keyword>
<dbReference type="GO" id="GO:0008270">
    <property type="term" value="F:zinc ion binding"/>
    <property type="evidence" value="ECO:0007669"/>
    <property type="project" value="UniProtKB-KW"/>
</dbReference>
<keyword evidence="6 10" id="KW-0949">S-adenosyl-L-methionine</keyword>
<name>A0AAN9W1Q0_9ORTH</name>
<comment type="caution">
    <text evidence="12">The sequence shown here is derived from an EMBL/GenBank/DDBJ whole genome shotgun (WGS) entry which is preliminary data.</text>
</comment>
<feature type="domain" description="C3H1-type" evidence="11">
    <location>
        <begin position="596"/>
        <end position="623"/>
    </location>
</feature>
<comment type="function">
    <text evidence="10">Adenosyl-L-methionine (AdoMet)-dependent tRNA (uracil-O(2)-)-methyltransferase.</text>
</comment>
<dbReference type="PROSITE" id="PS50103">
    <property type="entry name" value="ZF_C3H1"/>
    <property type="match status" value="1"/>
</dbReference>
<dbReference type="PANTHER" id="PTHR21210:SF0">
    <property type="entry name" value="TRNA (URACIL-O(2)-)-METHYLTRANSFERASE-RELATED"/>
    <property type="match status" value="1"/>
</dbReference>
<comment type="subcellular location">
    <subcellularLocation>
        <location evidence="1 10">Cytoplasm</location>
    </subcellularLocation>
</comment>
<comment type="catalytic activity">
    <reaction evidence="8 10">
        <text>uridine(44) in tRNA(Ser) + S-adenosyl-L-methionine = 2'-O-methyluridine(44) in tRNA(Ser) + S-adenosyl-L-homocysteine + H(+)</text>
        <dbReference type="Rhea" id="RHEA:43100"/>
        <dbReference type="Rhea" id="RHEA-COMP:10339"/>
        <dbReference type="Rhea" id="RHEA-COMP:10340"/>
        <dbReference type="ChEBI" id="CHEBI:15378"/>
        <dbReference type="ChEBI" id="CHEBI:57856"/>
        <dbReference type="ChEBI" id="CHEBI:59789"/>
        <dbReference type="ChEBI" id="CHEBI:65315"/>
        <dbReference type="ChEBI" id="CHEBI:74478"/>
        <dbReference type="EC" id="2.1.1.211"/>
    </reaction>
</comment>
<evidence type="ECO:0000256" key="2">
    <source>
        <dbReference type="ARBA" id="ARBA00009056"/>
    </source>
</evidence>
<dbReference type="InterPro" id="IPR000571">
    <property type="entry name" value="Znf_CCCH"/>
</dbReference>
<dbReference type="InterPro" id="IPR011671">
    <property type="entry name" value="tRNA_uracil_MeTrfase"/>
</dbReference>
<accession>A0AAN9W1Q0</accession>
<protein>
    <recommendedName>
        <fullName evidence="10">tRNA (uracil-O(2)-)-methyltransferase</fullName>
        <ecNumber evidence="10">2.1.1.211</ecNumber>
    </recommendedName>
</protein>
<evidence type="ECO:0000256" key="4">
    <source>
        <dbReference type="ARBA" id="ARBA00022603"/>
    </source>
</evidence>
<evidence type="ECO:0000313" key="13">
    <source>
        <dbReference type="Proteomes" id="UP001378592"/>
    </source>
</evidence>
<dbReference type="EMBL" id="JAZDUA010000116">
    <property type="protein sequence ID" value="KAK7867558.1"/>
    <property type="molecule type" value="Genomic_DNA"/>
</dbReference>
<sequence>MESSPDVILCRSPLEDISQYQQAVERWHRNPHYVNRRISTSVPLFTAKVQHPERSHDLLGLIIKCEMTSDMEITCVIDSLKQNGMVIKNENSSEDDTNYLNLEIRKLLPRYNKVFKEMLQITISDSIPSEYIFIGLPYGKGVISSPLAPVYPFSIQFVNEEMLLVIFGINAVNDKAAIWLKECLFPKLQRWSEENPNQSSPGIESLSLIYADQYSVLYQNLKEKYGQKFVEIWPERTDPQKFVYEDVAIATYLLLLWEAQRSQQNRPNWKQSFVDMGCGNGLLVYILNSEGHPGLGVDVRKRGIWDLYPSSTQLKVQTFVPSNCNTFPEADWIIGNHSDELTPWIPVIASKSSYKCSFFLLPCCAYVFSGRKYQRQDSSRSQYSEYLDYIKTICEKCGFITKFDRLKIPSTKRICLVGSERNYLENNFKDKQREIIEFIQTCSEVPEESSKISSESTHSSIDSCSSEMWTSHFIAREAKEEVRNCTKIKEGISNKIIDIVVQMLLAENNLIPVKGEDGKEKMWNAGCCVKLGDVAASLPKKLLLELKKECGGLQTLLRNNHEIFSVISGSVKLSRPTTVEEKVSRFKNNKRKVEIKLKQKPCWFFNFHPDGCPLNTEECSFCH</sequence>
<keyword evidence="7 10" id="KW-0819">tRNA processing</keyword>
<keyword evidence="9" id="KW-0479">Metal-binding</keyword>
<keyword evidence="4 10" id="KW-0489">Methyltransferase</keyword>
<evidence type="ECO:0000259" key="11">
    <source>
        <dbReference type="PROSITE" id="PS50103"/>
    </source>
</evidence>
<evidence type="ECO:0000256" key="6">
    <source>
        <dbReference type="ARBA" id="ARBA00022691"/>
    </source>
</evidence>
<comment type="similarity">
    <text evidence="2 10">Belongs to the TRM44 family.</text>
</comment>
<feature type="zinc finger region" description="C3H1-type" evidence="9">
    <location>
        <begin position="596"/>
        <end position="623"/>
    </location>
</feature>
<reference evidence="12 13" key="1">
    <citation type="submission" date="2024-03" db="EMBL/GenBank/DDBJ databases">
        <title>The genome assembly and annotation of the cricket Gryllus longicercus Weissman &amp; Gray.</title>
        <authorList>
            <person name="Szrajer S."/>
            <person name="Gray D."/>
            <person name="Ylla G."/>
        </authorList>
    </citation>
    <scope>NUCLEOTIDE SEQUENCE [LARGE SCALE GENOMIC DNA]</scope>
    <source>
        <strain evidence="12">DAG 2021-001</strain>
        <tissue evidence="12">Whole body minus gut</tissue>
    </source>
</reference>
<evidence type="ECO:0000256" key="9">
    <source>
        <dbReference type="PROSITE-ProRule" id="PRU00723"/>
    </source>
</evidence>
<organism evidence="12 13">
    <name type="scientific">Gryllus longicercus</name>
    <dbReference type="NCBI Taxonomy" id="2509291"/>
    <lineage>
        <taxon>Eukaryota</taxon>
        <taxon>Metazoa</taxon>
        <taxon>Ecdysozoa</taxon>
        <taxon>Arthropoda</taxon>
        <taxon>Hexapoda</taxon>
        <taxon>Insecta</taxon>
        <taxon>Pterygota</taxon>
        <taxon>Neoptera</taxon>
        <taxon>Polyneoptera</taxon>
        <taxon>Orthoptera</taxon>
        <taxon>Ensifera</taxon>
        <taxon>Gryllidea</taxon>
        <taxon>Grylloidea</taxon>
        <taxon>Gryllidae</taxon>
        <taxon>Gryllinae</taxon>
        <taxon>Gryllus</taxon>
    </lineage>
</organism>
<keyword evidence="5 10" id="KW-0808">Transferase</keyword>
<keyword evidence="9" id="KW-0862">Zinc</keyword>
<dbReference type="AlphaFoldDB" id="A0AAN9W1Q0"/>
<evidence type="ECO:0000313" key="12">
    <source>
        <dbReference type="EMBL" id="KAK7867558.1"/>
    </source>
</evidence>
<keyword evidence="13" id="KW-1185">Reference proteome</keyword>
<evidence type="ECO:0000256" key="1">
    <source>
        <dbReference type="ARBA" id="ARBA00004496"/>
    </source>
</evidence>
<keyword evidence="9" id="KW-0863">Zinc-finger</keyword>
<evidence type="ECO:0000256" key="3">
    <source>
        <dbReference type="ARBA" id="ARBA00022490"/>
    </source>
</evidence>
<proteinExistence type="inferred from homology"/>
<dbReference type="Proteomes" id="UP001378592">
    <property type="component" value="Unassembled WGS sequence"/>
</dbReference>
<evidence type="ECO:0000256" key="10">
    <source>
        <dbReference type="RuleBase" id="RU368004"/>
    </source>
</evidence>
<evidence type="ECO:0000256" key="8">
    <source>
        <dbReference type="ARBA" id="ARBA00047957"/>
    </source>
</evidence>
<dbReference type="GO" id="GO:0030488">
    <property type="term" value="P:tRNA methylation"/>
    <property type="evidence" value="ECO:0007669"/>
    <property type="project" value="UniProtKB-UniRule"/>
</dbReference>
<dbReference type="EC" id="2.1.1.211" evidence="10"/>
<gene>
    <name evidence="12" type="ORF">R5R35_004311</name>
</gene>
<evidence type="ECO:0000256" key="7">
    <source>
        <dbReference type="ARBA" id="ARBA00022694"/>
    </source>
</evidence>